<feature type="domain" description="EAL" evidence="3">
    <location>
        <begin position="475"/>
        <end position="727"/>
    </location>
</feature>
<protein>
    <submittedName>
        <fullName evidence="5">Bifunctional diguanylate cyclase/phosphodiesterase</fullName>
    </submittedName>
</protein>
<dbReference type="GO" id="GO:0003824">
    <property type="term" value="F:catalytic activity"/>
    <property type="evidence" value="ECO:0007669"/>
    <property type="project" value="UniProtKB-ARBA"/>
</dbReference>
<dbReference type="SUPFAM" id="SSF55073">
    <property type="entry name" value="Nucleotide cyclase"/>
    <property type="match status" value="1"/>
</dbReference>
<dbReference type="SUPFAM" id="SSF141868">
    <property type="entry name" value="EAL domain-like"/>
    <property type="match status" value="1"/>
</dbReference>
<dbReference type="FunFam" id="3.30.70.270:FF:000001">
    <property type="entry name" value="Diguanylate cyclase domain protein"/>
    <property type="match status" value="1"/>
</dbReference>
<dbReference type="InterPro" id="IPR035919">
    <property type="entry name" value="EAL_sf"/>
</dbReference>
<dbReference type="SMART" id="SM00091">
    <property type="entry name" value="PAS"/>
    <property type="match status" value="2"/>
</dbReference>
<dbReference type="KEGG" id="ock:EXM22_13235"/>
<reference evidence="5 6" key="1">
    <citation type="submission" date="2019-02" db="EMBL/GenBank/DDBJ databases">
        <title>Complete Genome Sequence and Methylome Analysis of free living Spirochaetas.</title>
        <authorList>
            <person name="Fomenkov A."/>
            <person name="Dubinina G."/>
            <person name="Leshcheva N."/>
            <person name="Mikheeva N."/>
            <person name="Grabovich M."/>
            <person name="Vincze T."/>
            <person name="Roberts R.J."/>
        </authorList>
    </citation>
    <scope>NUCLEOTIDE SEQUENCE [LARGE SCALE GENOMIC DNA]</scope>
    <source>
        <strain evidence="5 6">K2</strain>
    </source>
</reference>
<evidence type="ECO:0000259" key="2">
    <source>
        <dbReference type="PROSITE" id="PS50112"/>
    </source>
</evidence>
<dbReference type="InterPro" id="IPR001633">
    <property type="entry name" value="EAL_dom"/>
</dbReference>
<dbReference type="NCBIfam" id="TIGR00229">
    <property type="entry name" value="sensory_box"/>
    <property type="match status" value="2"/>
</dbReference>
<dbReference type="InterPro" id="IPR000014">
    <property type="entry name" value="PAS"/>
</dbReference>
<dbReference type="CDD" id="cd01949">
    <property type="entry name" value="GGDEF"/>
    <property type="match status" value="1"/>
</dbReference>
<sequence>MCKTTNITDLGKSVINTGASSKKESGLLSVVETMGISTDLILNNTEDPVLHISHDGLILGINPVATVSLGFHKDELLGKNLFDLIPDEYKSLILNRLNIDEEQRVNESSKKITEELFLLRFPDRRGKLKTYEAILVPYEEDSRKSCFLNLWKPQSGGKELASQLKEVQNNYEALTETITEAVIMIDESFKILYANSSCIKVFGYNKNELINSPFAMLFPEEVFVRYSGEFRKYFYIDSEENQTVKKEIELLGRNKNRGVSPIEISFGNSRELEKRTLICLIRDISQRKNVERKLRYIAYHDKLTELGNRDLFNTDIQNFFNLFKTHPGIRGALLFLDLDGFKQVNDTLGHQAGDKLLISTAKRLRNLMRESDMIYRFGGDEFVILITSLKQQSDAVVICNKILRAIQRPFNFDKKGQTHRVNIGVSIGVALLPEHGRDRETITRHADLAMYSSKEGGKNRYTIFSQDLTLSAQNKWIIDQGLKTALINQEMFLNYQPIVNRDGKIAGVEALIRWNHPEKGLIFPDDFIPSAEESGLINPLGQWVLEHALVDIEELNKSLDLDLFVSVNISTRQLKAADFPDILSMAIKRSAIHLKNLRLELTETFLLESPEMAISTLIKLKKDHPGLKIVIDDFGKGYSSLHYLSRLPVDCIKIDRSFIKEIPEDNNRKIINSIVNLATSMDMEMVAEGIETVEQQHYPPLENCQYFQGFLLGKPMSRKNLIQFIEG</sequence>
<dbReference type="PROSITE" id="PS50883">
    <property type="entry name" value="EAL"/>
    <property type="match status" value="1"/>
</dbReference>
<feature type="coiled-coil region" evidence="1">
    <location>
        <begin position="157"/>
        <end position="184"/>
    </location>
</feature>
<dbReference type="PROSITE" id="PS50887">
    <property type="entry name" value="GGDEF"/>
    <property type="match status" value="1"/>
</dbReference>
<name>A0A5C1QN06_9SPIO</name>
<dbReference type="Gene3D" id="3.30.450.20">
    <property type="entry name" value="PAS domain"/>
    <property type="match status" value="2"/>
</dbReference>
<dbReference type="RefSeq" id="WP_149486986.1">
    <property type="nucleotide sequence ID" value="NZ_CP036150.1"/>
</dbReference>
<dbReference type="OrthoDB" id="366324at2"/>
<accession>A0A5C1QN06</accession>
<feature type="domain" description="GGDEF" evidence="4">
    <location>
        <begin position="329"/>
        <end position="466"/>
    </location>
</feature>
<dbReference type="SUPFAM" id="SSF55785">
    <property type="entry name" value="PYP-like sensor domain (PAS domain)"/>
    <property type="match status" value="2"/>
</dbReference>
<feature type="domain" description="PAS" evidence="2">
    <location>
        <begin position="167"/>
        <end position="221"/>
    </location>
</feature>
<dbReference type="Pfam" id="PF00989">
    <property type="entry name" value="PAS"/>
    <property type="match status" value="2"/>
</dbReference>
<evidence type="ECO:0000313" key="5">
    <source>
        <dbReference type="EMBL" id="QEN08907.1"/>
    </source>
</evidence>
<gene>
    <name evidence="5" type="ORF">EXM22_13235</name>
</gene>
<evidence type="ECO:0000259" key="3">
    <source>
        <dbReference type="PROSITE" id="PS50883"/>
    </source>
</evidence>
<dbReference type="InterPro" id="IPR029787">
    <property type="entry name" value="Nucleotide_cyclase"/>
</dbReference>
<dbReference type="Proteomes" id="UP000324209">
    <property type="component" value="Chromosome"/>
</dbReference>
<dbReference type="Gene3D" id="3.30.70.270">
    <property type="match status" value="1"/>
</dbReference>
<dbReference type="Gene3D" id="3.20.20.450">
    <property type="entry name" value="EAL domain"/>
    <property type="match status" value="1"/>
</dbReference>
<dbReference type="SMART" id="SM00267">
    <property type="entry name" value="GGDEF"/>
    <property type="match status" value="1"/>
</dbReference>
<feature type="domain" description="PAS" evidence="2">
    <location>
        <begin position="41"/>
        <end position="104"/>
    </location>
</feature>
<dbReference type="PANTHER" id="PTHR44757">
    <property type="entry name" value="DIGUANYLATE CYCLASE DGCP"/>
    <property type="match status" value="1"/>
</dbReference>
<dbReference type="Pfam" id="PF00990">
    <property type="entry name" value="GGDEF"/>
    <property type="match status" value="1"/>
</dbReference>
<organism evidence="5 6">
    <name type="scientific">Oceanispirochaeta crateris</name>
    <dbReference type="NCBI Taxonomy" id="2518645"/>
    <lineage>
        <taxon>Bacteria</taxon>
        <taxon>Pseudomonadati</taxon>
        <taxon>Spirochaetota</taxon>
        <taxon>Spirochaetia</taxon>
        <taxon>Spirochaetales</taxon>
        <taxon>Spirochaetaceae</taxon>
        <taxon>Oceanispirochaeta</taxon>
    </lineage>
</organism>
<dbReference type="Pfam" id="PF00563">
    <property type="entry name" value="EAL"/>
    <property type="match status" value="1"/>
</dbReference>
<evidence type="ECO:0000313" key="6">
    <source>
        <dbReference type="Proteomes" id="UP000324209"/>
    </source>
</evidence>
<dbReference type="PROSITE" id="PS50112">
    <property type="entry name" value="PAS"/>
    <property type="match status" value="2"/>
</dbReference>
<dbReference type="AlphaFoldDB" id="A0A5C1QN06"/>
<dbReference type="GO" id="GO:0006355">
    <property type="term" value="P:regulation of DNA-templated transcription"/>
    <property type="evidence" value="ECO:0007669"/>
    <property type="project" value="InterPro"/>
</dbReference>
<dbReference type="CDD" id="cd00130">
    <property type="entry name" value="PAS"/>
    <property type="match status" value="2"/>
</dbReference>
<dbReference type="InterPro" id="IPR043128">
    <property type="entry name" value="Rev_trsase/Diguanyl_cyclase"/>
</dbReference>
<dbReference type="SMART" id="SM00052">
    <property type="entry name" value="EAL"/>
    <property type="match status" value="1"/>
</dbReference>
<evidence type="ECO:0000256" key="1">
    <source>
        <dbReference type="SAM" id="Coils"/>
    </source>
</evidence>
<dbReference type="PANTHER" id="PTHR44757:SF2">
    <property type="entry name" value="BIOFILM ARCHITECTURE MAINTENANCE PROTEIN MBAA"/>
    <property type="match status" value="1"/>
</dbReference>
<evidence type="ECO:0000259" key="4">
    <source>
        <dbReference type="PROSITE" id="PS50887"/>
    </source>
</evidence>
<keyword evidence="6" id="KW-1185">Reference proteome</keyword>
<proteinExistence type="predicted"/>
<dbReference type="EMBL" id="CP036150">
    <property type="protein sequence ID" value="QEN08907.1"/>
    <property type="molecule type" value="Genomic_DNA"/>
</dbReference>
<keyword evidence="1" id="KW-0175">Coiled coil</keyword>
<dbReference type="InterPro" id="IPR000160">
    <property type="entry name" value="GGDEF_dom"/>
</dbReference>
<dbReference type="NCBIfam" id="TIGR00254">
    <property type="entry name" value="GGDEF"/>
    <property type="match status" value="1"/>
</dbReference>
<dbReference type="InterPro" id="IPR013767">
    <property type="entry name" value="PAS_fold"/>
</dbReference>
<dbReference type="InterPro" id="IPR035965">
    <property type="entry name" value="PAS-like_dom_sf"/>
</dbReference>
<dbReference type="CDD" id="cd01948">
    <property type="entry name" value="EAL"/>
    <property type="match status" value="1"/>
</dbReference>
<dbReference type="InterPro" id="IPR052155">
    <property type="entry name" value="Biofilm_reg_signaling"/>
</dbReference>